<evidence type="ECO:0000259" key="4">
    <source>
        <dbReference type="PROSITE" id="PS51184"/>
    </source>
</evidence>
<dbReference type="PANTHER" id="PTHR13096">
    <property type="entry name" value="MINA53 MYC INDUCED NUCLEAR ANTIGEN"/>
    <property type="match status" value="1"/>
</dbReference>
<dbReference type="AlphaFoldDB" id="A0A2V3J3Q4"/>
<dbReference type="SUPFAM" id="SSF51197">
    <property type="entry name" value="Clavaminate synthase-like"/>
    <property type="match status" value="1"/>
</dbReference>
<keyword evidence="3" id="KW-0223">Dioxygenase</keyword>
<proteinExistence type="inferred from homology"/>
<dbReference type="Pfam" id="PF08007">
    <property type="entry name" value="JmjC_2"/>
    <property type="match status" value="1"/>
</dbReference>
<organism evidence="5 6">
    <name type="scientific">Gracilariopsis chorda</name>
    <dbReference type="NCBI Taxonomy" id="448386"/>
    <lineage>
        <taxon>Eukaryota</taxon>
        <taxon>Rhodophyta</taxon>
        <taxon>Florideophyceae</taxon>
        <taxon>Rhodymeniophycidae</taxon>
        <taxon>Gracilariales</taxon>
        <taxon>Gracilariaceae</taxon>
        <taxon>Gracilariopsis</taxon>
    </lineage>
</organism>
<dbReference type="GO" id="GO:0005634">
    <property type="term" value="C:nucleus"/>
    <property type="evidence" value="ECO:0007669"/>
    <property type="project" value="UniProtKB-SubCell"/>
</dbReference>
<evidence type="ECO:0000313" key="5">
    <source>
        <dbReference type="EMBL" id="PXF49025.1"/>
    </source>
</evidence>
<dbReference type="EMBL" id="NBIV01000009">
    <property type="protein sequence ID" value="PXF49025.1"/>
    <property type="molecule type" value="Genomic_DNA"/>
</dbReference>
<gene>
    <name evidence="5" type="ORF">BWQ96_01163</name>
</gene>
<keyword evidence="3" id="KW-0539">Nucleus</keyword>
<comment type="function">
    <text evidence="3">Oxygenase that can act as both a histone lysine demethylase and a ribosomal histidine hydroxylase.</text>
</comment>
<dbReference type="PANTHER" id="PTHR13096:SF8">
    <property type="entry name" value="RIBOSOMAL OXYGENASE 1"/>
    <property type="match status" value="1"/>
</dbReference>
<dbReference type="SMART" id="SM00558">
    <property type="entry name" value="JmjC"/>
    <property type="match status" value="1"/>
</dbReference>
<evidence type="ECO:0000256" key="2">
    <source>
        <dbReference type="ARBA" id="ARBA00023004"/>
    </source>
</evidence>
<dbReference type="GO" id="GO:0016706">
    <property type="term" value="F:2-oxoglutarate-dependent dioxygenase activity"/>
    <property type="evidence" value="ECO:0007669"/>
    <property type="project" value="UniProtKB-UniRule"/>
</dbReference>
<keyword evidence="3" id="KW-0804">Transcription</keyword>
<dbReference type="InterPro" id="IPR039994">
    <property type="entry name" value="NO66-like"/>
</dbReference>
<dbReference type="Proteomes" id="UP000247409">
    <property type="component" value="Unassembled WGS sequence"/>
</dbReference>
<protein>
    <recommendedName>
        <fullName evidence="3">Bifunctional lysine-specific demethylase and histidyl-hydroxylase</fullName>
        <ecNumber evidence="3">1.14.11.-</ecNumber>
    </recommendedName>
</protein>
<dbReference type="InterPro" id="IPR003347">
    <property type="entry name" value="JmjC_dom"/>
</dbReference>
<dbReference type="EC" id="1.14.11.-" evidence="3"/>
<dbReference type="PROSITE" id="PS51184">
    <property type="entry name" value="JMJC"/>
    <property type="match status" value="1"/>
</dbReference>
<accession>A0A2V3J3Q4</accession>
<evidence type="ECO:0000313" key="6">
    <source>
        <dbReference type="Proteomes" id="UP000247409"/>
    </source>
</evidence>
<keyword evidence="3" id="KW-0560">Oxidoreductase</keyword>
<name>A0A2V3J3Q4_9FLOR</name>
<evidence type="ECO:0000256" key="3">
    <source>
        <dbReference type="RuleBase" id="RU366061"/>
    </source>
</evidence>
<dbReference type="GO" id="GO:0005506">
    <property type="term" value="F:iron ion binding"/>
    <property type="evidence" value="ECO:0007669"/>
    <property type="project" value="UniProtKB-UniRule"/>
</dbReference>
<sequence>MRRSFFQHDFCSTHTFISPPWGLQRNASRSNRTIFCALTPHPLLTSPKAQKAFLTDVWGQKPYLLRNLLPVQSLTPDELAGLSLHLPSRIIRGRGDGETQGPYTLENGPFSEHSFATLPDRDWTLLVDRVNQCVPQVADLLDNFRFLPNWRLDDVMISYAPMGGSVGPHVDNYDVFLLQTSGRRLWKTAYSPINIHQERLVPGLDVRILQGGFKSDEQWVLEPGDALYVPPRYPHHGISMGDDCVTYSIGFRAPSVASLLSGWITELVHQQGLWDHLLKDDLHALLESISDPSRLSDATIEKAYNTVLSKLRDDKGTKRLFRTWFASHVSQLGGGANEQDEASADEAEMEQMILDILDLNENASDFVVRQKEGSVFVYLVGGEKVCMYIDGEEWHADNTQLASFICGRRSRSAAEYARLYKSHPSLKPLLRNLLHAGLLYVDGSTLVDELYYEGTDSGLERSVD</sequence>
<keyword evidence="6" id="KW-1185">Reference proteome</keyword>
<comment type="subcellular location">
    <subcellularLocation>
        <location evidence="3">Nucleus</location>
    </subcellularLocation>
</comment>
<reference evidence="5 6" key="1">
    <citation type="journal article" date="2018" name="Mol. Biol. Evol.">
        <title>Analysis of the draft genome of the red seaweed Gracilariopsis chorda provides insights into genome size evolution in Rhodophyta.</title>
        <authorList>
            <person name="Lee J."/>
            <person name="Yang E.C."/>
            <person name="Graf L."/>
            <person name="Yang J.H."/>
            <person name="Qiu H."/>
            <person name="Zel Zion U."/>
            <person name="Chan C.X."/>
            <person name="Stephens T.G."/>
            <person name="Weber A.P.M."/>
            <person name="Boo G.H."/>
            <person name="Boo S.M."/>
            <person name="Kim K.M."/>
            <person name="Shin Y."/>
            <person name="Jung M."/>
            <person name="Lee S.J."/>
            <person name="Yim H.S."/>
            <person name="Lee J.H."/>
            <person name="Bhattacharya D."/>
            <person name="Yoon H.S."/>
        </authorList>
    </citation>
    <scope>NUCLEOTIDE SEQUENCE [LARGE SCALE GENOMIC DNA]</scope>
    <source>
        <strain evidence="5 6">SKKU-2015</strain>
        <tissue evidence="5">Whole body</tissue>
    </source>
</reference>
<comment type="cofactor">
    <cofactor evidence="3">
        <name>Fe(2+)</name>
        <dbReference type="ChEBI" id="CHEBI:29033"/>
    </cofactor>
    <text evidence="3">Binds 1 Fe(2+) ion per subunit.</text>
</comment>
<evidence type="ECO:0000256" key="1">
    <source>
        <dbReference type="ARBA" id="ARBA00022723"/>
    </source>
</evidence>
<comment type="caution">
    <text evidence="5">The sequence shown here is derived from an EMBL/GenBank/DDBJ whole genome shotgun (WGS) entry which is preliminary data.</text>
</comment>
<dbReference type="Gene3D" id="3.40.366.30">
    <property type="entry name" value="50S ribosomal protein L16 arginine hydroxylase, Chain A, Domain 2"/>
    <property type="match status" value="1"/>
</dbReference>
<keyword evidence="3" id="KW-0805">Transcription regulation</keyword>
<dbReference type="OrthoDB" id="5131at2759"/>
<keyword evidence="1 3" id="KW-0479">Metal-binding</keyword>
<keyword evidence="2 3" id="KW-0408">Iron</keyword>
<dbReference type="Gene3D" id="2.60.120.650">
    <property type="entry name" value="Cupin"/>
    <property type="match status" value="1"/>
</dbReference>
<comment type="similarity">
    <text evidence="3">Belongs to the ROX family.</text>
</comment>
<feature type="domain" description="JmjC" evidence="4">
    <location>
        <begin position="136"/>
        <end position="268"/>
    </location>
</feature>